<dbReference type="PANTHER" id="PTHR34203">
    <property type="entry name" value="METHYLTRANSFERASE, FKBM FAMILY PROTEIN"/>
    <property type="match status" value="1"/>
</dbReference>
<dbReference type="NCBIfam" id="TIGR01444">
    <property type="entry name" value="fkbM_fam"/>
    <property type="match status" value="1"/>
</dbReference>
<dbReference type="GO" id="GO:0032259">
    <property type="term" value="P:methylation"/>
    <property type="evidence" value="ECO:0007669"/>
    <property type="project" value="UniProtKB-KW"/>
</dbReference>
<organism evidence="2 3">
    <name type="scientific">Flavobacterium luminosum</name>
    <dbReference type="NCBI Taxonomy" id="2949086"/>
    <lineage>
        <taxon>Bacteria</taxon>
        <taxon>Pseudomonadati</taxon>
        <taxon>Bacteroidota</taxon>
        <taxon>Flavobacteriia</taxon>
        <taxon>Flavobacteriales</taxon>
        <taxon>Flavobacteriaceae</taxon>
        <taxon>Flavobacterium</taxon>
    </lineage>
</organism>
<dbReference type="Pfam" id="PF05050">
    <property type="entry name" value="Methyltransf_21"/>
    <property type="match status" value="1"/>
</dbReference>
<dbReference type="PANTHER" id="PTHR34203:SF15">
    <property type="entry name" value="SLL1173 PROTEIN"/>
    <property type="match status" value="1"/>
</dbReference>
<evidence type="ECO:0000313" key="3">
    <source>
        <dbReference type="Proteomes" id="UP001317191"/>
    </source>
</evidence>
<keyword evidence="2" id="KW-0808">Transferase</keyword>
<dbReference type="GO" id="GO:0008168">
    <property type="term" value="F:methyltransferase activity"/>
    <property type="evidence" value="ECO:0007669"/>
    <property type="project" value="UniProtKB-KW"/>
</dbReference>
<keyword evidence="3" id="KW-1185">Reference proteome</keyword>
<dbReference type="SUPFAM" id="SSF53335">
    <property type="entry name" value="S-adenosyl-L-methionine-dependent methyltransferases"/>
    <property type="match status" value="1"/>
</dbReference>
<dbReference type="EMBL" id="JAMLJM010000004">
    <property type="protein sequence ID" value="MCL9809075.1"/>
    <property type="molecule type" value="Genomic_DNA"/>
</dbReference>
<dbReference type="Gene3D" id="3.40.50.150">
    <property type="entry name" value="Vaccinia Virus protein VP39"/>
    <property type="match status" value="1"/>
</dbReference>
<dbReference type="InterPro" id="IPR006342">
    <property type="entry name" value="FkbM_mtfrase"/>
</dbReference>
<dbReference type="Proteomes" id="UP001317191">
    <property type="component" value="Unassembled WGS sequence"/>
</dbReference>
<evidence type="ECO:0000313" key="2">
    <source>
        <dbReference type="EMBL" id="MCL9809075.1"/>
    </source>
</evidence>
<name>A0ABT0TNM0_9FLAO</name>
<sequence length="275" mass="31797">MLLRKIKNRFLKFNTHPLTKTNPYGALFRYLLFNITAKINNRPRIYNWINGLKFLAQRGDAGIVPNIYFKLFDYEDSRFVLDNLGEKDVFIDVGANVGHFTMLAASKKCKVYAFEPVPSTYEKLIKNIELNNLKVCALNKGVGAEKGILNFSTQRGVMNSVVFDATIASLEIEVVKLDEALKSMEPSMIKIDVEGFEWFVLQGAKDLLENKKLKYILIELNNSGIKFSIQDELIHKFLVDKGFYPHQYDFESKKLNQITDYRRDKFNTLYVRNHA</sequence>
<evidence type="ECO:0000259" key="1">
    <source>
        <dbReference type="Pfam" id="PF05050"/>
    </source>
</evidence>
<accession>A0ABT0TNM0</accession>
<dbReference type="InterPro" id="IPR052514">
    <property type="entry name" value="SAM-dependent_MTase"/>
</dbReference>
<comment type="caution">
    <text evidence="2">The sequence shown here is derived from an EMBL/GenBank/DDBJ whole genome shotgun (WGS) entry which is preliminary data.</text>
</comment>
<dbReference type="InterPro" id="IPR029063">
    <property type="entry name" value="SAM-dependent_MTases_sf"/>
</dbReference>
<protein>
    <submittedName>
        <fullName evidence="2">FkbM family methyltransferase</fullName>
    </submittedName>
</protein>
<gene>
    <name evidence="2" type="ORF">NAT50_06860</name>
</gene>
<reference evidence="2 3" key="1">
    <citation type="submission" date="2022-05" db="EMBL/GenBank/DDBJ databases">
        <title>Flavobacterium sp., isolated from activated sludge.</title>
        <authorList>
            <person name="Ran Q."/>
        </authorList>
    </citation>
    <scope>NUCLEOTIDE SEQUENCE [LARGE SCALE GENOMIC DNA]</scope>
    <source>
        <strain evidence="2 3">HXWNR70</strain>
    </source>
</reference>
<dbReference type="RefSeq" id="WP_250592483.1">
    <property type="nucleotide sequence ID" value="NZ_JAMLJM010000004.1"/>
</dbReference>
<feature type="domain" description="Methyltransferase FkbM" evidence="1">
    <location>
        <begin position="92"/>
        <end position="224"/>
    </location>
</feature>
<keyword evidence="2" id="KW-0489">Methyltransferase</keyword>
<proteinExistence type="predicted"/>